<keyword evidence="4" id="KW-0690">Ribosome biogenesis</keyword>
<reference evidence="8" key="1">
    <citation type="journal article" date="2015" name="Sci. Rep.">
        <title>Spliced leader RNA trans-splicing discovered in copepods.</title>
        <authorList>
            <person name="Yang F."/>
            <person name="Xu D."/>
            <person name="Zhuang Y."/>
            <person name="Yi X."/>
            <person name="Huang Y."/>
            <person name="Chen H."/>
            <person name="Lin S."/>
            <person name="Campbell D.A."/>
            <person name="Sturm N.R."/>
            <person name="Liu G."/>
            <person name="Zhang H."/>
        </authorList>
    </citation>
    <scope>NUCLEOTIDE SEQUENCE</scope>
</reference>
<evidence type="ECO:0000256" key="2">
    <source>
        <dbReference type="ARBA" id="ARBA00004604"/>
    </source>
</evidence>
<accession>A0A0U2M9B7</accession>
<dbReference type="Pfam" id="PF05890">
    <property type="entry name" value="Ebp2"/>
    <property type="match status" value="1"/>
</dbReference>
<dbReference type="EMBL" id="KT754541">
    <property type="protein sequence ID" value="ALS04375.1"/>
    <property type="molecule type" value="mRNA"/>
</dbReference>
<dbReference type="GO" id="GO:0034399">
    <property type="term" value="C:nuclear periphery"/>
    <property type="evidence" value="ECO:0007669"/>
    <property type="project" value="TreeGrafter"/>
</dbReference>
<feature type="region of interest" description="Disordered" evidence="7">
    <location>
        <begin position="236"/>
        <end position="318"/>
    </location>
</feature>
<protein>
    <submittedName>
        <fullName evidence="8">Putative rRNA-processing protein ebp2-like protein</fullName>
    </submittedName>
</protein>
<sequence length="318" mass="36968">MGVTMESHLDVADEGESDEFVSNSDQDTDDELKEAFAAGLLKPGLNIVGEIPARREFKNNTALLEQKLSELTKKMPWIERLDMINEPAPVAPELAFKEEEHSRLRQKLLANTKSSKSIEEDAVHNDFKREMMFYRQAQSAVIEGISRLHSLNIPTKRPEDYFAQMVKTDLHMQKIREKLLTKQQEQERTEKIRKLRELKKYGKKVQVEVQQNRAKEKRQLMDNVKKFRKGKLDDLDFLEKNGNKPGSDSNRKTLNDRRKFKNDKFGFGGKKRGLKKNTKESADNVSDYRTSKGKRQNTRNTKTERAASRKRKKKEDAK</sequence>
<organism evidence="8">
    <name type="scientific">Acartia pacifica</name>
    <name type="common">Copepod</name>
    <dbReference type="NCBI Taxonomy" id="335913"/>
    <lineage>
        <taxon>Eukaryota</taxon>
        <taxon>Metazoa</taxon>
        <taxon>Ecdysozoa</taxon>
        <taxon>Arthropoda</taxon>
        <taxon>Crustacea</taxon>
        <taxon>Multicrustacea</taxon>
        <taxon>Hexanauplia</taxon>
        <taxon>Copepoda</taxon>
        <taxon>Calanoida</taxon>
        <taxon>Acartiidae</taxon>
        <taxon>Acartia</taxon>
    </lineage>
</organism>
<name>A0A0U2M9B7_ACAPC</name>
<dbReference type="GO" id="GO:0005730">
    <property type="term" value="C:nucleolus"/>
    <property type="evidence" value="ECO:0007669"/>
    <property type="project" value="UniProtKB-SubCell"/>
</dbReference>
<dbReference type="PANTHER" id="PTHR13028:SF0">
    <property type="entry name" value="RRNA-PROCESSING PROTEIN EBP2-RELATED"/>
    <property type="match status" value="1"/>
</dbReference>
<dbReference type="GO" id="GO:0030687">
    <property type="term" value="C:preribosome, large subunit precursor"/>
    <property type="evidence" value="ECO:0007669"/>
    <property type="project" value="TreeGrafter"/>
</dbReference>
<comment type="subcellular location">
    <subcellularLocation>
        <location evidence="2">Nucleus</location>
        <location evidence="2">Nucleolus</location>
    </subcellularLocation>
</comment>
<dbReference type="GO" id="GO:0042273">
    <property type="term" value="P:ribosomal large subunit biogenesis"/>
    <property type="evidence" value="ECO:0007669"/>
    <property type="project" value="TreeGrafter"/>
</dbReference>
<evidence type="ECO:0000256" key="4">
    <source>
        <dbReference type="ARBA" id="ARBA00022517"/>
    </source>
</evidence>
<dbReference type="GO" id="GO:0006364">
    <property type="term" value="P:rRNA processing"/>
    <property type="evidence" value="ECO:0007669"/>
    <property type="project" value="TreeGrafter"/>
</dbReference>
<dbReference type="AlphaFoldDB" id="A0A0U2M9B7"/>
<comment type="similarity">
    <text evidence="3">Belongs to the EBP2 family.</text>
</comment>
<proteinExistence type="evidence at transcript level"/>
<evidence type="ECO:0000256" key="6">
    <source>
        <dbReference type="ARBA" id="ARBA00023242"/>
    </source>
</evidence>
<evidence type="ECO:0000313" key="8">
    <source>
        <dbReference type="EMBL" id="ALS04375.1"/>
    </source>
</evidence>
<dbReference type="InterPro" id="IPR008610">
    <property type="entry name" value="Ebp2"/>
</dbReference>
<comment type="function">
    <text evidence="1">Required for the processing of the 27S pre-rRNA.</text>
</comment>
<feature type="compositionally biased region" description="Basic residues" evidence="7">
    <location>
        <begin position="308"/>
        <end position="318"/>
    </location>
</feature>
<evidence type="ECO:0000256" key="7">
    <source>
        <dbReference type="SAM" id="MobiDB-lite"/>
    </source>
</evidence>
<evidence type="ECO:0000256" key="1">
    <source>
        <dbReference type="ARBA" id="ARBA00003387"/>
    </source>
</evidence>
<evidence type="ECO:0000256" key="3">
    <source>
        <dbReference type="ARBA" id="ARBA00007336"/>
    </source>
</evidence>
<keyword evidence="6" id="KW-0539">Nucleus</keyword>
<dbReference type="PANTHER" id="PTHR13028">
    <property type="entry name" value="RRNA PROCESSING PROTEIN EBNA1-BINDING PROTEIN-RELATED"/>
    <property type="match status" value="1"/>
</dbReference>
<feature type="region of interest" description="Disordered" evidence="7">
    <location>
        <begin position="1"/>
        <end position="28"/>
    </location>
</feature>
<evidence type="ECO:0000256" key="5">
    <source>
        <dbReference type="ARBA" id="ARBA00023054"/>
    </source>
</evidence>
<keyword evidence="5" id="KW-0175">Coiled coil</keyword>